<organism evidence="7 8">
    <name type="scientific">Phytophthora infestans (strain T30-4)</name>
    <name type="common">Potato late blight agent</name>
    <dbReference type="NCBI Taxonomy" id="403677"/>
    <lineage>
        <taxon>Eukaryota</taxon>
        <taxon>Sar</taxon>
        <taxon>Stramenopiles</taxon>
        <taxon>Oomycota</taxon>
        <taxon>Peronosporomycetes</taxon>
        <taxon>Peronosporales</taxon>
        <taxon>Peronosporaceae</taxon>
        <taxon>Phytophthora</taxon>
    </lineage>
</organism>
<dbReference type="InParanoid" id="D0NLM2"/>
<dbReference type="GO" id="GO:0030414">
    <property type="term" value="F:peptidase inhibitor activity"/>
    <property type="evidence" value="ECO:0007669"/>
    <property type="project" value="UniProtKB-KW"/>
</dbReference>
<dbReference type="InterPro" id="IPR036058">
    <property type="entry name" value="Kazal_dom_sf"/>
</dbReference>
<dbReference type="InterPro" id="IPR002350">
    <property type="entry name" value="Kazal_dom"/>
</dbReference>
<dbReference type="PANTHER" id="PTHR21312:SF28">
    <property type="entry name" value="OVOINHIBITOR-RELATED"/>
    <property type="match status" value="1"/>
</dbReference>
<dbReference type="GO" id="GO:0005576">
    <property type="term" value="C:extracellular region"/>
    <property type="evidence" value="ECO:0007669"/>
    <property type="project" value="UniProtKB-SubCell"/>
</dbReference>
<keyword evidence="3" id="KW-0646">Protease inhibitor</keyword>
<dbReference type="Proteomes" id="UP000006643">
    <property type="component" value="Unassembled WGS sequence"/>
</dbReference>
<comment type="subcellular location">
    <subcellularLocation>
        <location evidence="1">Secreted</location>
    </subcellularLocation>
</comment>
<dbReference type="AlphaFoldDB" id="D0NLM2"/>
<sequence length="88" mass="9634">MNMTAILAMVALALTGVWAYAEADEAMLHVTVTKKRNAEECDDNCQRDLMPVCGSDGATYGNDCLLDFAHCENSTITKLHDGKCIKKH</sequence>
<dbReference type="HOGENOM" id="CLU_169765_5_2_1"/>
<dbReference type="GeneID" id="9462464"/>
<dbReference type="MEROPS" id="I01.057"/>
<name>D0NLM2_PHYIT</name>
<dbReference type="SMART" id="SM00280">
    <property type="entry name" value="KAZAL"/>
    <property type="match status" value="1"/>
</dbReference>
<dbReference type="KEGG" id="pif:PITG_22995"/>
<dbReference type="OMA" id="LDFAHCE"/>
<dbReference type="SUPFAM" id="SSF100895">
    <property type="entry name" value="Kazal-type serine protease inhibitors"/>
    <property type="match status" value="1"/>
</dbReference>
<evidence type="ECO:0000313" key="8">
    <source>
        <dbReference type="Proteomes" id="UP000006643"/>
    </source>
</evidence>
<evidence type="ECO:0000256" key="4">
    <source>
        <dbReference type="ARBA" id="ARBA00023157"/>
    </source>
</evidence>
<proteinExistence type="predicted"/>
<feature type="chain" id="PRO_5003012605" evidence="5">
    <location>
        <begin position="20"/>
        <end position="88"/>
    </location>
</feature>
<keyword evidence="4" id="KW-1015">Disulfide bond</keyword>
<keyword evidence="2" id="KW-0964">Secreted</keyword>
<dbReference type="RefSeq" id="XP_002899942.1">
    <property type="nucleotide sequence ID" value="XM_002899896.1"/>
</dbReference>
<dbReference type="eggNOG" id="KOG3649">
    <property type="taxonomic scope" value="Eukaryota"/>
</dbReference>
<evidence type="ECO:0000259" key="6">
    <source>
        <dbReference type="PROSITE" id="PS51465"/>
    </source>
</evidence>
<evidence type="ECO:0000256" key="2">
    <source>
        <dbReference type="ARBA" id="ARBA00022525"/>
    </source>
</evidence>
<dbReference type="PANTHER" id="PTHR21312">
    <property type="entry name" value="SERINE PROTEASE INHIBITOR"/>
    <property type="match status" value="1"/>
</dbReference>
<evidence type="ECO:0000256" key="5">
    <source>
        <dbReference type="SAM" id="SignalP"/>
    </source>
</evidence>
<evidence type="ECO:0000256" key="3">
    <source>
        <dbReference type="ARBA" id="ARBA00022690"/>
    </source>
</evidence>
<protein>
    <submittedName>
        <fullName evidence="7">Protease inhibitor Epi5</fullName>
    </submittedName>
</protein>
<evidence type="ECO:0000256" key="1">
    <source>
        <dbReference type="ARBA" id="ARBA00004613"/>
    </source>
</evidence>
<feature type="signal peptide" evidence="5">
    <location>
        <begin position="1"/>
        <end position="19"/>
    </location>
</feature>
<dbReference type="EMBL" id="DS028145">
    <property type="protein sequence ID" value="EEY60569.1"/>
    <property type="molecule type" value="Genomic_DNA"/>
</dbReference>
<dbReference type="OrthoDB" id="88691at2759"/>
<dbReference type="PROSITE" id="PS51465">
    <property type="entry name" value="KAZAL_2"/>
    <property type="match status" value="1"/>
</dbReference>
<dbReference type="Pfam" id="PF00050">
    <property type="entry name" value="Kazal_1"/>
    <property type="match status" value="1"/>
</dbReference>
<evidence type="ECO:0000313" key="7">
    <source>
        <dbReference type="EMBL" id="EEY60569.1"/>
    </source>
</evidence>
<reference evidence="8" key="1">
    <citation type="journal article" date="2009" name="Nature">
        <title>Genome sequence and analysis of the Irish potato famine pathogen Phytophthora infestans.</title>
        <authorList>
            <consortium name="The Broad Institute Genome Sequencing Platform"/>
            <person name="Haas B.J."/>
            <person name="Kamoun S."/>
            <person name="Zody M.C."/>
            <person name="Jiang R.H."/>
            <person name="Handsaker R.E."/>
            <person name="Cano L.M."/>
            <person name="Grabherr M."/>
            <person name="Kodira C.D."/>
            <person name="Raffaele S."/>
            <person name="Torto-Alalibo T."/>
            <person name="Bozkurt T.O."/>
            <person name="Ah-Fong A.M."/>
            <person name="Alvarado L."/>
            <person name="Anderson V.L."/>
            <person name="Armstrong M.R."/>
            <person name="Avrova A."/>
            <person name="Baxter L."/>
            <person name="Beynon J."/>
            <person name="Boevink P.C."/>
            <person name="Bollmann S.R."/>
            <person name="Bos J.I."/>
            <person name="Bulone V."/>
            <person name="Cai G."/>
            <person name="Cakir C."/>
            <person name="Carrington J.C."/>
            <person name="Chawner M."/>
            <person name="Conti L."/>
            <person name="Costanzo S."/>
            <person name="Ewan R."/>
            <person name="Fahlgren N."/>
            <person name="Fischbach M.A."/>
            <person name="Fugelstad J."/>
            <person name="Gilroy E.M."/>
            <person name="Gnerre S."/>
            <person name="Green P.J."/>
            <person name="Grenville-Briggs L.J."/>
            <person name="Griffith J."/>
            <person name="Grunwald N.J."/>
            <person name="Horn K."/>
            <person name="Horner N.R."/>
            <person name="Hu C.H."/>
            <person name="Huitema E."/>
            <person name="Jeong D.H."/>
            <person name="Jones A.M."/>
            <person name="Jones J.D."/>
            <person name="Jones R.W."/>
            <person name="Karlsson E.K."/>
            <person name="Kunjeti S.G."/>
            <person name="Lamour K."/>
            <person name="Liu Z."/>
            <person name="Ma L."/>
            <person name="Maclean D."/>
            <person name="Chibucos M.C."/>
            <person name="McDonald H."/>
            <person name="McWalters J."/>
            <person name="Meijer H.J."/>
            <person name="Morgan W."/>
            <person name="Morris P.F."/>
            <person name="Munro C.A."/>
            <person name="O'Neill K."/>
            <person name="Ospina-Giraldo M."/>
            <person name="Pinzon A."/>
            <person name="Pritchard L."/>
            <person name="Ramsahoye B."/>
            <person name="Ren Q."/>
            <person name="Restrepo S."/>
            <person name="Roy S."/>
            <person name="Sadanandom A."/>
            <person name="Savidor A."/>
            <person name="Schornack S."/>
            <person name="Schwartz D.C."/>
            <person name="Schumann U.D."/>
            <person name="Schwessinger B."/>
            <person name="Seyer L."/>
            <person name="Sharpe T."/>
            <person name="Silvar C."/>
            <person name="Song J."/>
            <person name="Studholme D.J."/>
            <person name="Sykes S."/>
            <person name="Thines M."/>
            <person name="van de Vondervoort P.J."/>
            <person name="Phuntumart V."/>
            <person name="Wawra S."/>
            <person name="Weide R."/>
            <person name="Win J."/>
            <person name="Young C."/>
            <person name="Zhou S."/>
            <person name="Fry W."/>
            <person name="Meyers B.C."/>
            <person name="van West P."/>
            <person name="Ristaino J."/>
            <person name="Govers F."/>
            <person name="Birch P.R."/>
            <person name="Whisson S.C."/>
            <person name="Judelson H.S."/>
            <person name="Nusbaum C."/>
        </authorList>
    </citation>
    <scope>NUCLEOTIDE SEQUENCE [LARGE SCALE GENOMIC DNA]</scope>
    <source>
        <strain evidence="8">T30-4</strain>
    </source>
</reference>
<dbReference type="Gene3D" id="3.30.60.30">
    <property type="match status" value="1"/>
</dbReference>
<accession>D0NLM2</accession>
<keyword evidence="5" id="KW-0732">Signal</keyword>
<dbReference type="CDD" id="cd00104">
    <property type="entry name" value="KAZAL_FS"/>
    <property type="match status" value="1"/>
</dbReference>
<dbReference type="VEuPathDB" id="FungiDB:PITG_22995"/>
<feature type="domain" description="Kazal-like" evidence="6">
    <location>
        <begin position="35"/>
        <end position="86"/>
    </location>
</feature>
<gene>
    <name evidence="7" type="ORF">PITG_22995</name>
</gene>
<keyword evidence="8" id="KW-1185">Reference proteome</keyword>